<dbReference type="PROSITE" id="PS01124">
    <property type="entry name" value="HTH_ARAC_FAMILY_2"/>
    <property type="match status" value="1"/>
</dbReference>
<evidence type="ECO:0000256" key="1">
    <source>
        <dbReference type="ARBA" id="ARBA00022490"/>
    </source>
</evidence>
<comment type="caution">
    <text evidence="6">The sequence shown here is derived from an EMBL/GenBank/DDBJ whole genome shotgun (WGS) entry which is preliminary data.</text>
</comment>
<name>A0ABS7EB30_9GAMM</name>
<evidence type="ECO:0000313" key="7">
    <source>
        <dbReference type="Proteomes" id="UP001195963"/>
    </source>
</evidence>
<evidence type="ECO:0000256" key="2">
    <source>
        <dbReference type="ARBA" id="ARBA00023015"/>
    </source>
</evidence>
<evidence type="ECO:0000256" key="3">
    <source>
        <dbReference type="ARBA" id="ARBA00023125"/>
    </source>
</evidence>
<keyword evidence="1" id="KW-0963">Cytoplasm</keyword>
<accession>A0ABS7EB30</accession>
<gene>
    <name evidence="6" type="ORF">K0625_21835</name>
</gene>
<keyword evidence="4" id="KW-0804">Transcription</keyword>
<evidence type="ECO:0000259" key="5">
    <source>
        <dbReference type="PROSITE" id="PS01124"/>
    </source>
</evidence>
<dbReference type="InterPro" id="IPR037923">
    <property type="entry name" value="HTH-like"/>
</dbReference>
<evidence type="ECO:0000256" key="4">
    <source>
        <dbReference type="ARBA" id="ARBA00023163"/>
    </source>
</evidence>
<dbReference type="Proteomes" id="UP001195963">
    <property type="component" value="Unassembled WGS sequence"/>
</dbReference>
<dbReference type="Pfam" id="PF12852">
    <property type="entry name" value="Cupin_6"/>
    <property type="match status" value="1"/>
</dbReference>
<dbReference type="PANTHER" id="PTHR46796">
    <property type="entry name" value="HTH-TYPE TRANSCRIPTIONAL ACTIVATOR RHAS-RELATED"/>
    <property type="match status" value="1"/>
</dbReference>
<evidence type="ECO:0000313" key="6">
    <source>
        <dbReference type="EMBL" id="MBW8186267.1"/>
    </source>
</evidence>
<dbReference type="RefSeq" id="WP_220111569.1">
    <property type="nucleotide sequence ID" value="NZ_JAHZST010000023.1"/>
</dbReference>
<dbReference type="InterPro" id="IPR018060">
    <property type="entry name" value="HTH_AraC"/>
</dbReference>
<feature type="domain" description="HTH araC/xylS-type" evidence="5">
    <location>
        <begin position="196"/>
        <end position="293"/>
    </location>
</feature>
<organism evidence="6 7">
    <name type="scientific">Shewanella nanhaiensis</name>
    <dbReference type="NCBI Taxonomy" id="2864872"/>
    <lineage>
        <taxon>Bacteria</taxon>
        <taxon>Pseudomonadati</taxon>
        <taxon>Pseudomonadota</taxon>
        <taxon>Gammaproteobacteria</taxon>
        <taxon>Alteromonadales</taxon>
        <taxon>Shewanellaceae</taxon>
        <taxon>Shewanella</taxon>
    </lineage>
</organism>
<dbReference type="InterPro" id="IPR050204">
    <property type="entry name" value="AraC_XylS_family_regulators"/>
</dbReference>
<reference evidence="6 7" key="1">
    <citation type="submission" date="2021-07" db="EMBL/GenBank/DDBJ databases">
        <title>Shewanella sp. nov, isolated from SCS.</title>
        <authorList>
            <person name="Cao W.R."/>
        </authorList>
    </citation>
    <scope>NUCLEOTIDE SEQUENCE [LARGE SCALE GENOMIC DNA]</scope>
    <source>
        <strain evidence="6 7">NR704-98</strain>
    </source>
</reference>
<keyword evidence="3" id="KW-0238">DNA-binding</keyword>
<dbReference type="PANTHER" id="PTHR46796:SF13">
    <property type="entry name" value="HTH-TYPE TRANSCRIPTIONAL ACTIVATOR RHAS"/>
    <property type="match status" value="1"/>
</dbReference>
<dbReference type="SUPFAM" id="SSF46689">
    <property type="entry name" value="Homeodomain-like"/>
    <property type="match status" value="2"/>
</dbReference>
<proteinExistence type="predicted"/>
<dbReference type="SUPFAM" id="SSF51215">
    <property type="entry name" value="Regulatory protein AraC"/>
    <property type="match status" value="1"/>
</dbReference>
<dbReference type="InterPro" id="IPR032783">
    <property type="entry name" value="AraC_lig"/>
</dbReference>
<dbReference type="SMART" id="SM00342">
    <property type="entry name" value="HTH_ARAC"/>
    <property type="match status" value="1"/>
</dbReference>
<protein>
    <submittedName>
        <fullName evidence="6">AraC family transcriptional regulator</fullName>
    </submittedName>
</protein>
<dbReference type="InterPro" id="IPR009057">
    <property type="entry name" value="Homeodomain-like_sf"/>
</dbReference>
<sequence>MSALNGLLSSFHLNATIFHRSLVCDPWSTDTSGSGLASFHLISSGKAFLFCDDYQAEPLTAGDLVIFPHDSPHIISHSPDKQTAKATDGFVSYPFSDKTPHSAGLMCGYFDFKEDCSHPVIAQLPSCILIKSQQNHGVLAGIIESLILEVSLGAQASDIILSRLCEVFFLSLLRQLSTKDNTQIGLFRALQDTKMAKVLQAIDNNLAAPWDLNSLANIGGYSRASFINHFKHYLDSTPQEYLSQLRLTKAKKQLIRGDAVLKVALDVGYSNDVSFAKAFKRYFGYGPGACRANNSSS</sequence>
<dbReference type="EMBL" id="JAHZST010000023">
    <property type="protein sequence ID" value="MBW8186267.1"/>
    <property type="molecule type" value="Genomic_DNA"/>
</dbReference>
<dbReference type="Pfam" id="PF12833">
    <property type="entry name" value="HTH_18"/>
    <property type="match status" value="1"/>
</dbReference>
<keyword evidence="2" id="KW-0805">Transcription regulation</keyword>
<dbReference type="Gene3D" id="1.10.10.60">
    <property type="entry name" value="Homeodomain-like"/>
    <property type="match status" value="2"/>
</dbReference>
<keyword evidence="7" id="KW-1185">Reference proteome</keyword>